<dbReference type="Gene3D" id="3.50.50.60">
    <property type="entry name" value="FAD/NAD(P)-binding domain"/>
    <property type="match status" value="1"/>
</dbReference>
<keyword evidence="2" id="KW-1185">Reference proteome</keyword>
<gene>
    <name evidence="1" type="ORF">HYALB_00004364</name>
</gene>
<sequence length="88" mass="9501">MGGSPAGLSAALFIDHRQPSDFRAAARKDFERYGSVIIENTRATAVKKLDDGLFEITGAAGQVWKGRKVVLATGVQDIFPDIKGYTKC</sequence>
<evidence type="ECO:0008006" key="3">
    <source>
        <dbReference type="Google" id="ProtNLM"/>
    </source>
</evidence>
<dbReference type="OrthoDB" id="10260355at2759"/>
<protein>
    <recommendedName>
        <fullName evidence="3">FAD/NAD(P)-binding domain-containing protein</fullName>
    </recommendedName>
</protein>
<dbReference type="InterPro" id="IPR036188">
    <property type="entry name" value="FAD/NAD-bd_sf"/>
</dbReference>
<evidence type="ECO:0000313" key="2">
    <source>
        <dbReference type="Proteomes" id="UP000701801"/>
    </source>
</evidence>
<comment type="caution">
    <text evidence="1">The sequence shown here is derived from an EMBL/GenBank/DDBJ whole genome shotgun (WGS) entry which is preliminary data.</text>
</comment>
<dbReference type="Proteomes" id="UP000701801">
    <property type="component" value="Unassembled WGS sequence"/>
</dbReference>
<dbReference type="AlphaFoldDB" id="A0A9N9LIW5"/>
<organism evidence="1 2">
    <name type="scientific">Hymenoscyphus albidus</name>
    <dbReference type="NCBI Taxonomy" id="595503"/>
    <lineage>
        <taxon>Eukaryota</taxon>
        <taxon>Fungi</taxon>
        <taxon>Dikarya</taxon>
        <taxon>Ascomycota</taxon>
        <taxon>Pezizomycotina</taxon>
        <taxon>Leotiomycetes</taxon>
        <taxon>Helotiales</taxon>
        <taxon>Helotiaceae</taxon>
        <taxon>Hymenoscyphus</taxon>
    </lineage>
</organism>
<name>A0A9N9LIW5_9HELO</name>
<dbReference type="SUPFAM" id="SSF51971">
    <property type="entry name" value="Nucleotide-binding domain"/>
    <property type="match status" value="1"/>
</dbReference>
<accession>A0A9N9LIW5</accession>
<dbReference type="EMBL" id="CAJVRM010000109">
    <property type="protein sequence ID" value="CAG8974568.1"/>
    <property type="molecule type" value="Genomic_DNA"/>
</dbReference>
<reference evidence="1" key="1">
    <citation type="submission" date="2021-07" db="EMBL/GenBank/DDBJ databases">
        <authorList>
            <person name="Durling M."/>
        </authorList>
    </citation>
    <scope>NUCLEOTIDE SEQUENCE</scope>
</reference>
<evidence type="ECO:0000313" key="1">
    <source>
        <dbReference type="EMBL" id="CAG8974568.1"/>
    </source>
</evidence>
<proteinExistence type="predicted"/>